<comment type="caution">
    <text evidence="1">The sequence shown here is derived from an EMBL/GenBank/DDBJ whole genome shotgun (WGS) entry which is preliminary data.</text>
</comment>
<evidence type="ECO:0000313" key="2">
    <source>
        <dbReference type="Proteomes" id="UP001152888"/>
    </source>
</evidence>
<dbReference type="Proteomes" id="UP001152888">
    <property type="component" value="Unassembled WGS sequence"/>
</dbReference>
<dbReference type="PANTHER" id="PTHR40552:SF6">
    <property type="entry name" value="FI09606P-RELATED"/>
    <property type="match status" value="1"/>
</dbReference>
<organism evidence="1 2">
    <name type="scientific">Acanthoscelides obtectus</name>
    <name type="common">Bean weevil</name>
    <name type="synonym">Bruchus obtectus</name>
    <dbReference type="NCBI Taxonomy" id="200917"/>
    <lineage>
        <taxon>Eukaryota</taxon>
        <taxon>Metazoa</taxon>
        <taxon>Ecdysozoa</taxon>
        <taxon>Arthropoda</taxon>
        <taxon>Hexapoda</taxon>
        <taxon>Insecta</taxon>
        <taxon>Pterygota</taxon>
        <taxon>Neoptera</taxon>
        <taxon>Endopterygota</taxon>
        <taxon>Coleoptera</taxon>
        <taxon>Polyphaga</taxon>
        <taxon>Cucujiformia</taxon>
        <taxon>Chrysomeloidea</taxon>
        <taxon>Chrysomelidae</taxon>
        <taxon>Bruchinae</taxon>
        <taxon>Bruchini</taxon>
        <taxon>Acanthoscelides</taxon>
    </lineage>
</organism>
<dbReference type="PANTHER" id="PTHR40552">
    <property type="entry name" value="AT05186P-RELATED"/>
    <property type="match status" value="1"/>
</dbReference>
<reference evidence="1" key="1">
    <citation type="submission" date="2022-03" db="EMBL/GenBank/DDBJ databases">
        <authorList>
            <person name="Sayadi A."/>
        </authorList>
    </citation>
    <scope>NUCLEOTIDE SEQUENCE</scope>
</reference>
<dbReference type="EMBL" id="CAKOFQ010007057">
    <property type="protein sequence ID" value="CAH1989155.1"/>
    <property type="molecule type" value="Genomic_DNA"/>
</dbReference>
<dbReference type="SUPFAM" id="SSF54001">
    <property type="entry name" value="Cysteine proteinases"/>
    <property type="match status" value="1"/>
</dbReference>
<protein>
    <submittedName>
        <fullName evidence="1">Uncharacterized protein</fullName>
    </submittedName>
</protein>
<dbReference type="OrthoDB" id="7916681at2759"/>
<dbReference type="InterPro" id="IPR038765">
    <property type="entry name" value="Papain-like_cys_pep_sf"/>
</dbReference>
<keyword evidence="2" id="KW-1185">Reference proteome</keyword>
<proteinExistence type="predicted"/>
<gene>
    <name evidence="1" type="ORF">ACAOBT_LOCUS18865</name>
</gene>
<accession>A0A9P0PPT0</accession>
<dbReference type="Gene3D" id="3.90.70.120">
    <property type="match status" value="3"/>
</dbReference>
<name>A0A9P0PPT0_ACAOB</name>
<sequence>MNIWNPMFPEKNRDKQMLATCIAALAIYRMFTIMCFNDTTVDSILTYGDKLHTFMKKTRKRELMGLVDKKLTEDEIDWLLDNENFTVSDVPKKFASPNSWFTVTIEPDVVTGDITAQDDDEEVLNVAKGIQKFCENSNNLGLLQCKDLMVAIWRGQKIYYMFDSRNRGPNGIVAQNGVACILRTLGMKILVDTFLANLPKQGSNHFCIHKVVMVRDICARHREPKQLAEPKLAVTSGGFQRVMPGKTIVRGTISQEDPKFGKGQYVMSAPIAFVALTMSLIHNASVWSKPIIDDIIELGHELYEESLLTLDYDYNPWEGVMDVHMVNNDYTIGVLKANCELRNTIQKGIIDAKRENILNLRQGLEQFFEENTHGIIVTDPLVLAIWEEEQDHGTSLIYMYDPNPRGPMGMPLFTGTACLVTFVNVAMAAEHVISCILEPEKRMGEFTIVPVEIVVGNVRTINKRKRAKTRSSISVLPRCSKLHADEEKKALRRIAENERKRVDNKRRQLMGRKCYYTLKGVDAIIRGYRSQNSGQYSPESRNNQDIPNCIVCLVLHHLVTVENWNAKHIDLILDVGDQLYIDSYIAYGPKDLKLGMENVMRKFFIKHLEIHVTVYKPIIRDIFIPSVLNRVLNVYFHQETFCILNYEDQWVTIIFKSGLFFLFDPHDRDIEGKAPKKDNNEVSAVVLRSNSLVNISDRIIDNFVTGEEEKGQKMFTLWLISVEIQ</sequence>
<dbReference type="AlphaFoldDB" id="A0A9P0PPT0"/>
<evidence type="ECO:0000313" key="1">
    <source>
        <dbReference type="EMBL" id="CAH1989155.1"/>
    </source>
</evidence>